<dbReference type="WBParaSite" id="GPLIN_000251800">
    <property type="protein sequence ID" value="GPLIN_000251800"/>
    <property type="gene ID" value="GPLIN_000251800"/>
</dbReference>
<dbReference type="SUPFAM" id="SSF47473">
    <property type="entry name" value="EF-hand"/>
    <property type="match status" value="1"/>
</dbReference>
<dbReference type="PANTHER" id="PTHR13866:SF14">
    <property type="entry name" value="BM-40"/>
    <property type="match status" value="1"/>
</dbReference>
<dbReference type="PANTHER" id="PTHR13866">
    <property type="entry name" value="SPARC OSTEONECTIN"/>
    <property type="match status" value="1"/>
</dbReference>
<reference evidence="11" key="2">
    <citation type="submission" date="2014-05" db="EMBL/GenBank/DDBJ databases">
        <title>The genome and life-stage specific transcriptomes of Globodera pallida elucidate key aspects of plant parasitism by a cyst nematode.</title>
        <authorList>
            <person name="Cotton J.A."/>
            <person name="Lilley C.J."/>
            <person name="Jones L.M."/>
            <person name="Kikuchi T."/>
            <person name="Reid A.J."/>
            <person name="Thorpe P."/>
            <person name="Tsai I.J."/>
            <person name="Beasley H."/>
            <person name="Blok V."/>
            <person name="Cock P.J.A."/>
            <person name="Van den Akker S.E."/>
            <person name="Holroyd N."/>
            <person name="Hunt M."/>
            <person name="Mantelin S."/>
            <person name="Naghra H."/>
            <person name="Pain A."/>
            <person name="Palomares-Rius J.E."/>
            <person name="Zarowiecki M."/>
            <person name="Berriman M."/>
            <person name="Jones J.T."/>
            <person name="Urwin P.E."/>
        </authorList>
    </citation>
    <scope>NUCLEOTIDE SEQUENCE [LARGE SCALE GENOMIC DNA]</scope>
    <source>
        <strain evidence="11">Lindley</strain>
    </source>
</reference>
<comment type="similarity">
    <text evidence="2">Belongs to the SPARC family.</text>
</comment>
<dbReference type="SMART" id="SM00280">
    <property type="entry name" value="KAZAL"/>
    <property type="match status" value="1"/>
</dbReference>
<proteinExistence type="inferred from homology"/>
<organism evidence="11 12">
    <name type="scientific">Globodera pallida</name>
    <name type="common">Potato cyst nematode worm</name>
    <name type="synonym">Heterodera pallida</name>
    <dbReference type="NCBI Taxonomy" id="36090"/>
    <lineage>
        <taxon>Eukaryota</taxon>
        <taxon>Metazoa</taxon>
        <taxon>Ecdysozoa</taxon>
        <taxon>Nematoda</taxon>
        <taxon>Chromadorea</taxon>
        <taxon>Rhabditida</taxon>
        <taxon>Tylenchina</taxon>
        <taxon>Tylenchomorpha</taxon>
        <taxon>Tylenchoidea</taxon>
        <taxon>Heteroderidae</taxon>
        <taxon>Heteroderinae</taxon>
        <taxon>Globodera</taxon>
    </lineage>
</organism>
<evidence type="ECO:0000313" key="11">
    <source>
        <dbReference type="Proteomes" id="UP000050741"/>
    </source>
</evidence>
<keyword evidence="6" id="KW-0106">Calcium</keyword>
<dbReference type="InterPro" id="IPR003645">
    <property type="entry name" value="Fol_N"/>
</dbReference>
<dbReference type="Pfam" id="PF10591">
    <property type="entry name" value="SPARC_Ca_bdg"/>
    <property type="match status" value="1"/>
</dbReference>
<sequence>MLRPAPLLLLLITFCALTTRGAWAKKGDLDELEGILDELDESRGDRQVREQQQLDELRASEPNPCDQHVCGWGKECVVDKKGRPICECISKCPELDDTEPLDQVCASNNQTFASLCHLYRQRCVCKKRSDTETDCDNPSNSKIHLEYLGQCKQLDECTTELMSQFPERMADWLFQVMKELKKRRELRNMEWEQLINEAEQDDEKRHVYPVIWKFCDLDIKPHDKHVSHHELIPITAPVIPMESCIKPFLEQCDTNKDGAITIKEWGKCLGLKEGEIQERC</sequence>
<evidence type="ECO:0000313" key="12">
    <source>
        <dbReference type="WBParaSite" id="GPLIN_000251800"/>
    </source>
</evidence>
<dbReference type="InterPro" id="IPR002048">
    <property type="entry name" value="EF_hand_dom"/>
</dbReference>
<evidence type="ECO:0000256" key="7">
    <source>
        <dbReference type="ARBA" id="ARBA00023157"/>
    </source>
</evidence>
<dbReference type="PROSITE" id="PS00018">
    <property type="entry name" value="EF_HAND_1"/>
    <property type="match status" value="1"/>
</dbReference>
<dbReference type="InterPro" id="IPR001999">
    <property type="entry name" value="Osteonectin_CS"/>
</dbReference>
<keyword evidence="3" id="KW-0964">Secreted</keyword>
<evidence type="ECO:0000256" key="4">
    <source>
        <dbReference type="ARBA" id="ARBA00022530"/>
    </source>
</evidence>
<protein>
    <submittedName>
        <fullName evidence="12">EF-hand domain-containing protein</fullName>
    </submittedName>
</protein>
<dbReference type="Gene3D" id="1.10.238.10">
    <property type="entry name" value="EF-hand"/>
    <property type="match status" value="1"/>
</dbReference>
<accession>A0A183BPI2</accession>
<feature type="chain" id="PRO_5008146440" evidence="9">
    <location>
        <begin position="25"/>
        <end position="280"/>
    </location>
</feature>
<evidence type="ECO:0000259" key="10">
    <source>
        <dbReference type="PROSITE" id="PS50222"/>
    </source>
</evidence>
<keyword evidence="11" id="KW-1185">Reference proteome</keyword>
<dbReference type="GO" id="GO:0005518">
    <property type="term" value="F:collagen binding"/>
    <property type="evidence" value="ECO:0007669"/>
    <property type="project" value="TreeGrafter"/>
</dbReference>
<evidence type="ECO:0000256" key="1">
    <source>
        <dbReference type="ARBA" id="ARBA00004498"/>
    </source>
</evidence>
<reference evidence="12" key="3">
    <citation type="submission" date="2016-06" db="UniProtKB">
        <authorList>
            <consortium name="WormBaseParasite"/>
        </authorList>
    </citation>
    <scope>IDENTIFICATION</scope>
</reference>
<dbReference type="SMART" id="SM00274">
    <property type="entry name" value="FOLN"/>
    <property type="match status" value="1"/>
</dbReference>
<evidence type="ECO:0000256" key="5">
    <source>
        <dbReference type="ARBA" id="ARBA00022729"/>
    </source>
</evidence>
<keyword evidence="7" id="KW-1015">Disulfide bond</keyword>
<evidence type="ECO:0000256" key="8">
    <source>
        <dbReference type="ARBA" id="ARBA00023180"/>
    </source>
</evidence>
<dbReference type="GO" id="GO:0050840">
    <property type="term" value="F:extracellular matrix binding"/>
    <property type="evidence" value="ECO:0007669"/>
    <property type="project" value="TreeGrafter"/>
</dbReference>
<comment type="subcellular location">
    <subcellularLocation>
        <location evidence="1">Secreted</location>
        <location evidence="1">Extracellular space</location>
        <location evidence="1">Extracellular matrix</location>
    </subcellularLocation>
</comment>
<dbReference type="CDD" id="cd16231">
    <property type="entry name" value="EFh_SPARC_like"/>
    <property type="match status" value="1"/>
</dbReference>
<keyword evidence="8" id="KW-0325">Glycoprotein</keyword>
<dbReference type="Pfam" id="PF09289">
    <property type="entry name" value="FOLN"/>
    <property type="match status" value="1"/>
</dbReference>
<dbReference type="Pfam" id="PF07648">
    <property type="entry name" value="Kazal_2"/>
    <property type="match status" value="1"/>
</dbReference>
<dbReference type="InterPro" id="IPR018247">
    <property type="entry name" value="EF_Hand_1_Ca_BS"/>
</dbReference>
<dbReference type="PROSITE" id="PS50222">
    <property type="entry name" value="EF_HAND_2"/>
    <property type="match status" value="1"/>
</dbReference>
<dbReference type="InterPro" id="IPR015369">
    <property type="entry name" value="Follistatin/Osteonectin_EGF"/>
</dbReference>
<evidence type="ECO:0000256" key="2">
    <source>
        <dbReference type="ARBA" id="ARBA00006404"/>
    </source>
</evidence>
<evidence type="ECO:0000256" key="3">
    <source>
        <dbReference type="ARBA" id="ARBA00022525"/>
    </source>
</evidence>
<dbReference type="PROSITE" id="PS00613">
    <property type="entry name" value="OSTEONECTIN_2"/>
    <property type="match status" value="1"/>
</dbReference>
<dbReference type="InterPro" id="IPR036058">
    <property type="entry name" value="Kazal_dom_sf"/>
</dbReference>
<dbReference type="InterPro" id="IPR011992">
    <property type="entry name" value="EF-hand-dom_pair"/>
</dbReference>
<dbReference type="GO" id="GO:0005509">
    <property type="term" value="F:calcium ion binding"/>
    <property type="evidence" value="ECO:0007669"/>
    <property type="project" value="InterPro"/>
</dbReference>
<dbReference type="InterPro" id="IPR002350">
    <property type="entry name" value="Kazal_dom"/>
</dbReference>
<dbReference type="SUPFAM" id="SSF100895">
    <property type="entry name" value="Kazal-type serine protease inhibitors"/>
    <property type="match status" value="1"/>
</dbReference>
<dbReference type="Gene3D" id="3.30.60.30">
    <property type="match status" value="1"/>
</dbReference>
<feature type="domain" description="EF-hand" evidence="10">
    <location>
        <begin position="240"/>
        <end position="275"/>
    </location>
</feature>
<dbReference type="AlphaFoldDB" id="A0A183BPI2"/>
<feature type="signal peptide" evidence="9">
    <location>
        <begin position="1"/>
        <end position="24"/>
    </location>
</feature>
<reference evidence="11" key="1">
    <citation type="submission" date="2013-12" db="EMBL/GenBank/DDBJ databases">
        <authorList>
            <person name="Aslett M."/>
        </authorList>
    </citation>
    <scope>NUCLEOTIDE SEQUENCE [LARGE SCALE GENOMIC DNA]</scope>
    <source>
        <strain evidence="11">Lindley</strain>
    </source>
</reference>
<keyword evidence="5 9" id="KW-0732">Signal</keyword>
<evidence type="ECO:0000256" key="9">
    <source>
        <dbReference type="SAM" id="SignalP"/>
    </source>
</evidence>
<evidence type="ECO:0000256" key="6">
    <source>
        <dbReference type="ARBA" id="ARBA00022837"/>
    </source>
</evidence>
<dbReference type="Proteomes" id="UP000050741">
    <property type="component" value="Unassembled WGS sequence"/>
</dbReference>
<dbReference type="FunFam" id="1.10.238.10:FF:000234">
    <property type="entry name" value="Protein BM-40"/>
    <property type="match status" value="1"/>
</dbReference>
<dbReference type="InterPro" id="IPR019577">
    <property type="entry name" value="SPARC/Testican_Ca-bd-dom"/>
</dbReference>
<dbReference type="GO" id="GO:0005615">
    <property type="term" value="C:extracellular space"/>
    <property type="evidence" value="ECO:0007669"/>
    <property type="project" value="InterPro"/>
</dbReference>
<keyword evidence="4" id="KW-0272">Extracellular matrix</keyword>
<name>A0A183BPI2_GLOPA</name>